<dbReference type="GO" id="GO:0003978">
    <property type="term" value="F:UDP-glucose 4-epimerase activity"/>
    <property type="evidence" value="ECO:0007669"/>
    <property type="project" value="UniProtKB-UniRule"/>
</dbReference>
<dbReference type="CDD" id="cd05247">
    <property type="entry name" value="UDP_G4E_1_SDR_e"/>
    <property type="match status" value="1"/>
</dbReference>
<evidence type="ECO:0000256" key="6">
    <source>
        <dbReference type="ARBA" id="ARBA00023027"/>
    </source>
</evidence>
<evidence type="ECO:0000256" key="4">
    <source>
        <dbReference type="ARBA" id="ARBA00013189"/>
    </source>
</evidence>
<evidence type="ECO:0000256" key="2">
    <source>
        <dbReference type="ARBA" id="ARBA00001911"/>
    </source>
</evidence>
<dbReference type="AlphaFoldDB" id="A0A927H9K5"/>
<comment type="catalytic activity">
    <reaction evidence="1 8">
        <text>UDP-alpha-D-glucose = UDP-alpha-D-galactose</text>
        <dbReference type="Rhea" id="RHEA:22168"/>
        <dbReference type="ChEBI" id="CHEBI:58885"/>
        <dbReference type="ChEBI" id="CHEBI:66914"/>
        <dbReference type="EC" id="5.1.3.2"/>
    </reaction>
</comment>
<organism evidence="10 11">
    <name type="scientific">Peribacillus faecalis</name>
    <dbReference type="NCBI Taxonomy" id="2772559"/>
    <lineage>
        <taxon>Bacteria</taxon>
        <taxon>Bacillati</taxon>
        <taxon>Bacillota</taxon>
        <taxon>Bacilli</taxon>
        <taxon>Bacillales</taxon>
        <taxon>Bacillaceae</taxon>
        <taxon>Peribacillus</taxon>
    </lineage>
</organism>
<name>A0A927H9K5_9BACI</name>
<comment type="subunit">
    <text evidence="8">Homodimer.</text>
</comment>
<feature type="domain" description="NAD(P)-binding" evidence="9">
    <location>
        <begin position="3"/>
        <end position="321"/>
    </location>
</feature>
<protein>
    <recommendedName>
        <fullName evidence="5 8">UDP-glucose 4-epimerase</fullName>
        <ecNumber evidence="4 8">5.1.3.2</ecNumber>
    </recommendedName>
</protein>
<dbReference type="InterPro" id="IPR036291">
    <property type="entry name" value="NAD(P)-bd_dom_sf"/>
</dbReference>
<dbReference type="InterPro" id="IPR005886">
    <property type="entry name" value="UDP_G4E"/>
</dbReference>
<dbReference type="RefSeq" id="WP_190997236.1">
    <property type="nucleotide sequence ID" value="NZ_JACXSI010000009.1"/>
</dbReference>
<keyword evidence="6 8" id="KW-0520">NAD</keyword>
<evidence type="ECO:0000256" key="1">
    <source>
        <dbReference type="ARBA" id="ARBA00000083"/>
    </source>
</evidence>
<accession>A0A927H9K5</accession>
<keyword evidence="7 8" id="KW-0413">Isomerase</keyword>
<dbReference type="Gene3D" id="3.40.50.720">
    <property type="entry name" value="NAD(P)-binding Rossmann-like Domain"/>
    <property type="match status" value="1"/>
</dbReference>
<dbReference type="InterPro" id="IPR016040">
    <property type="entry name" value="NAD(P)-bd_dom"/>
</dbReference>
<dbReference type="Pfam" id="PF16363">
    <property type="entry name" value="GDP_Man_Dehyd"/>
    <property type="match status" value="1"/>
</dbReference>
<evidence type="ECO:0000256" key="3">
    <source>
        <dbReference type="ARBA" id="ARBA00007637"/>
    </source>
</evidence>
<dbReference type="FunFam" id="3.40.50.720:FF:000040">
    <property type="entry name" value="UDP-glucose 4-epimerase"/>
    <property type="match status" value="1"/>
</dbReference>
<comment type="similarity">
    <text evidence="3 8">Belongs to the NAD(P)-dependent epimerase/dehydratase family.</text>
</comment>
<dbReference type="SUPFAM" id="SSF51735">
    <property type="entry name" value="NAD(P)-binding Rossmann-fold domains"/>
    <property type="match status" value="1"/>
</dbReference>
<keyword evidence="11" id="KW-1185">Reference proteome</keyword>
<gene>
    <name evidence="10" type="primary">galE</name>
    <name evidence="10" type="ORF">IEO70_04860</name>
</gene>
<reference evidence="10" key="1">
    <citation type="submission" date="2020-09" db="EMBL/GenBank/DDBJ databases">
        <title>Bacillus faecalis sp. nov., a moderately halophilic bacterium isolated from cow faeces.</title>
        <authorList>
            <person name="Jiang L."/>
            <person name="Lee J."/>
        </authorList>
    </citation>
    <scope>NUCLEOTIDE SEQUENCE</scope>
    <source>
        <strain evidence="10">AGMB 02131</strain>
    </source>
</reference>
<dbReference type="Proteomes" id="UP000602076">
    <property type="component" value="Unassembled WGS sequence"/>
</dbReference>
<dbReference type="GO" id="GO:0006012">
    <property type="term" value="P:galactose metabolic process"/>
    <property type="evidence" value="ECO:0007669"/>
    <property type="project" value="InterPro"/>
</dbReference>
<comment type="pathway">
    <text evidence="8">Carbohydrate metabolism; galactose metabolism.</text>
</comment>
<dbReference type="EC" id="5.1.3.2" evidence="4 8"/>
<proteinExistence type="inferred from homology"/>
<comment type="cofactor">
    <cofactor evidence="2 8">
        <name>NAD(+)</name>
        <dbReference type="ChEBI" id="CHEBI:57540"/>
    </cofactor>
</comment>
<evidence type="ECO:0000256" key="8">
    <source>
        <dbReference type="RuleBase" id="RU366046"/>
    </source>
</evidence>
<dbReference type="PANTHER" id="PTHR43725">
    <property type="entry name" value="UDP-GLUCOSE 4-EPIMERASE"/>
    <property type="match status" value="1"/>
</dbReference>
<evidence type="ECO:0000256" key="5">
    <source>
        <dbReference type="ARBA" id="ARBA00018569"/>
    </source>
</evidence>
<dbReference type="NCBIfam" id="TIGR01179">
    <property type="entry name" value="galE"/>
    <property type="match status" value="1"/>
</dbReference>
<dbReference type="NCBIfam" id="NF007956">
    <property type="entry name" value="PRK10675.1"/>
    <property type="match status" value="1"/>
</dbReference>
<evidence type="ECO:0000313" key="11">
    <source>
        <dbReference type="Proteomes" id="UP000602076"/>
    </source>
</evidence>
<evidence type="ECO:0000256" key="7">
    <source>
        <dbReference type="ARBA" id="ARBA00023235"/>
    </source>
</evidence>
<keyword evidence="8" id="KW-0119">Carbohydrate metabolism</keyword>
<dbReference type="EMBL" id="JACXSI010000009">
    <property type="protein sequence ID" value="MBD3107690.1"/>
    <property type="molecule type" value="Genomic_DNA"/>
</dbReference>
<sequence length="342" mass="38017">MILVTGGAGYIGSHTCVELLNAGYELVIVDNLSNSKKEALNRVQMITGKSFFFYEIDLCNKEDLEMVFYKHQIDAVIHFAGLKAVGESVAKPLKYFKTNLQSTINLCEVMQKNNVKKLIFSSSATVYGMPEKVPIFEDFPLNVTNPYGRTKLIIEEILHDIHFSDPKWSISILRYFNPIGAHESGLIGEDPNGIPNNLMPYITKVAIGELPELQVFGNQYPTKDGTGVRDYIHVVDLAIGHLKALEHSPLEEVSIYNLGTGKGYSVLEIVQAFEKATGVDIPYNIVNSRPGDAAICFANASKANKELGWYADKTITQMCKDAWKWQSSNPNGYIAEHTSIQS</sequence>
<dbReference type="GO" id="GO:0005829">
    <property type="term" value="C:cytosol"/>
    <property type="evidence" value="ECO:0007669"/>
    <property type="project" value="TreeGrafter"/>
</dbReference>
<comment type="caution">
    <text evidence="10">The sequence shown here is derived from an EMBL/GenBank/DDBJ whole genome shotgun (WGS) entry which is preliminary data.</text>
</comment>
<dbReference type="PANTHER" id="PTHR43725:SF47">
    <property type="entry name" value="UDP-GLUCOSE 4-EPIMERASE"/>
    <property type="match status" value="1"/>
</dbReference>
<evidence type="ECO:0000313" key="10">
    <source>
        <dbReference type="EMBL" id="MBD3107690.1"/>
    </source>
</evidence>
<dbReference type="Gene3D" id="3.90.25.10">
    <property type="entry name" value="UDP-galactose 4-epimerase, domain 1"/>
    <property type="match status" value="1"/>
</dbReference>
<evidence type="ECO:0000259" key="9">
    <source>
        <dbReference type="Pfam" id="PF16363"/>
    </source>
</evidence>